<dbReference type="InterPro" id="IPR014043">
    <property type="entry name" value="Acyl_transferase_dom"/>
</dbReference>
<evidence type="ECO:0000256" key="1">
    <source>
        <dbReference type="ARBA" id="ARBA00022450"/>
    </source>
</evidence>
<dbReference type="PANTHER" id="PTHR43775:SF37">
    <property type="entry name" value="SI:DKEY-61P9.11"/>
    <property type="match status" value="1"/>
</dbReference>
<evidence type="ECO:0000256" key="2">
    <source>
        <dbReference type="ARBA" id="ARBA00022553"/>
    </source>
</evidence>
<feature type="domain" description="Malonyl-CoA:ACP transacylase (MAT)" evidence="4">
    <location>
        <begin position="10"/>
        <end position="307"/>
    </location>
</feature>
<keyword evidence="3" id="KW-0511">Multifunctional enzyme</keyword>
<keyword evidence="2" id="KW-0597">Phosphoprotein</keyword>
<dbReference type="SUPFAM" id="SSF55048">
    <property type="entry name" value="Probable ACP-binding domain of malonyl-CoA ACP transacylase"/>
    <property type="match status" value="1"/>
</dbReference>
<dbReference type="EMBL" id="JADLQN010000001">
    <property type="protein sequence ID" value="MBF6354481.1"/>
    <property type="molecule type" value="Genomic_DNA"/>
</dbReference>
<dbReference type="SUPFAM" id="SSF52151">
    <property type="entry name" value="FabD/lysophospholipase-like"/>
    <property type="match status" value="1"/>
</dbReference>
<keyword evidence="5" id="KW-0012">Acyltransferase</keyword>
<comment type="caution">
    <text evidence="5">The sequence shown here is derived from an EMBL/GenBank/DDBJ whole genome shotgun (WGS) entry which is preliminary data.</text>
</comment>
<evidence type="ECO:0000259" key="4">
    <source>
        <dbReference type="SMART" id="SM00827"/>
    </source>
</evidence>
<evidence type="ECO:0000313" key="5">
    <source>
        <dbReference type="EMBL" id="MBF6354481.1"/>
    </source>
</evidence>
<dbReference type="Gene3D" id="3.30.70.3290">
    <property type="match status" value="1"/>
</dbReference>
<evidence type="ECO:0000313" key="6">
    <source>
        <dbReference type="Proteomes" id="UP000707731"/>
    </source>
</evidence>
<sequence>MTIGGATVFLFPGQGAQHPRMAADLYGTEQVFTDTMDEAFTILDDPALRKIWLQPDPGPMFHDITRAQPLLLSVNYALARTLIASGAPPDALLGHSVGEIAAAAVAGVFEFRDALTLLAEFVRTYRHAPPGGMLAVAASADAVRERMNGLDDVVLGAVNGPKQVLVCGGRSGLEAIRQRLIADGVTCAPVNARQPFHSPLMNELPAGPDNAPIRPQFTARLQPPRIRMYSGYLGGLLDGAHATDPAFWLRQPASPVLFASALRMVLDAGPVTLVEVGPGQSLSMLARRTSAVARGHSRCLAVLPPRRRAPGADTAALQAVLGELVSSSPVASSPRTY</sequence>
<keyword evidence="5" id="KW-0808">Transferase</keyword>
<name>A0ABS0D7N8_9NOCA</name>
<dbReference type="GO" id="GO:0016746">
    <property type="term" value="F:acyltransferase activity"/>
    <property type="evidence" value="ECO:0007669"/>
    <property type="project" value="UniProtKB-KW"/>
</dbReference>
<gene>
    <name evidence="5" type="ORF">IU449_07985</name>
</gene>
<dbReference type="InterPro" id="IPR001227">
    <property type="entry name" value="Ac_transferase_dom_sf"/>
</dbReference>
<dbReference type="SMART" id="SM00827">
    <property type="entry name" value="PKS_AT"/>
    <property type="match status" value="1"/>
</dbReference>
<accession>A0ABS0D7N8</accession>
<dbReference type="InterPro" id="IPR016035">
    <property type="entry name" value="Acyl_Trfase/lysoPLipase"/>
</dbReference>
<proteinExistence type="predicted"/>
<keyword evidence="6" id="KW-1185">Reference proteome</keyword>
<dbReference type="Pfam" id="PF00698">
    <property type="entry name" value="Acyl_transf_1"/>
    <property type="match status" value="1"/>
</dbReference>
<reference evidence="5 6" key="1">
    <citation type="submission" date="2020-10" db="EMBL/GenBank/DDBJ databases">
        <title>Identification of Nocardia species via Next-generation sequencing and recognition of intraspecies genetic diversity.</title>
        <authorList>
            <person name="Li P."/>
            <person name="Li P."/>
            <person name="Lu B."/>
        </authorList>
    </citation>
    <scope>NUCLEOTIDE SEQUENCE [LARGE SCALE GENOMIC DNA]</scope>
    <source>
        <strain evidence="5 6">BJ06-0143</strain>
    </source>
</reference>
<dbReference type="Gene3D" id="3.30.70.250">
    <property type="entry name" value="Malonyl-CoA ACP transacylase, ACP-binding"/>
    <property type="match status" value="1"/>
</dbReference>
<evidence type="ECO:0000256" key="3">
    <source>
        <dbReference type="ARBA" id="ARBA00023268"/>
    </source>
</evidence>
<organism evidence="5 6">
    <name type="scientific">Nocardia higoensis</name>
    <dbReference type="NCBI Taxonomy" id="228599"/>
    <lineage>
        <taxon>Bacteria</taxon>
        <taxon>Bacillati</taxon>
        <taxon>Actinomycetota</taxon>
        <taxon>Actinomycetes</taxon>
        <taxon>Mycobacteriales</taxon>
        <taxon>Nocardiaceae</taxon>
        <taxon>Nocardia</taxon>
    </lineage>
</organism>
<dbReference type="RefSeq" id="WP_195001241.1">
    <property type="nucleotide sequence ID" value="NZ_JADLQN010000001.1"/>
</dbReference>
<keyword evidence="1" id="KW-0596">Phosphopantetheine</keyword>
<dbReference type="InterPro" id="IPR050091">
    <property type="entry name" value="PKS_NRPS_Biosynth_Enz"/>
</dbReference>
<dbReference type="PANTHER" id="PTHR43775">
    <property type="entry name" value="FATTY ACID SYNTHASE"/>
    <property type="match status" value="1"/>
</dbReference>
<dbReference type="Gene3D" id="3.40.366.10">
    <property type="entry name" value="Malonyl-Coenzyme A Acyl Carrier Protein, domain 2"/>
    <property type="match status" value="1"/>
</dbReference>
<protein>
    <submittedName>
        <fullName evidence="5">Acyltransferase domain-containing protein</fullName>
    </submittedName>
</protein>
<dbReference type="Proteomes" id="UP000707731">
    <property type="component" value="Unassembled WGS sequence"/>
</dbReference>
<dbReference type="InterPro" id="IPR016036">
    <property type="entry name" value="Malonyl_transacylase_ACP-bd"/>
</dbReference>